<evidence type="ECO:0000259" key="8">
    <source>
        <dbReference type="PROSITE" id="PS51677"/>
    </source>
</evidence>
<dbReference type="SUPFAM" id="SSF88713">
    <property type="entry name" value="Glycoside hydrolase/deacetylase"/>
    <property type="match status" value="1"/>
</dbReference>
<sequence>YQWGPLCPENNPPSGTNTSSISRDKLGNVTYGGTGFFRCTQNGTIALTYDDGPQKVFTEHILDLMKSYNAKATFFITGNSINKGQIDITDEHVTAIKRMDAEGHQIASHTWTHLDLSNISSIDRKNQLWMNEMALRNIVGKIPTYMRPPYSSCTTASGCDKDLADLGYHVTNFNVDTDDYDQNNANDIQNSKDWFKGNITKNGASAANGDKWLAIGHDIVEQNAMNLTEYMLQTLTQLGYKAVTVGECLGDPAENWYRKADGAGSGKGNVTIVSISPIFSLLFWV</sequence>
<dbReference type="PROSITE" id="PS51677">
    <property type="entry name" value="NODB"/>
    <property type="match status" value="1"/>
</dbReference>
<feature type="non-terminal residue" evidence="9">
    <location>
        <position position="1"/>
    </location>
</feature>
<dbReference type="CDD" id="cd10951">
    <property type="entry name" value="CE4_ClCDA_like"/>
    <property type="match status" value="1"/>
</dbReference>
<dbReference type="PANTHER" id="PTHR46471:SF4">
    <property type="entry name" value="CHITIN DEACETYLASE"/>
    <property type="match status" value="1"/>
</dbReference>
<name>A0A9W9CH99_9PLEO</name>
<dbReference type="InterPro" id="IPR002509">
    <property type="entry name" value="NODB_dom"/>
</dbReference>
<dbReference type="GO" id="GO:0016810">
    <property type="term" value="F:hydrolase activity, acting on carbon-nitrogen (but not peptide) bonds"/>
    <property type="evidence" value="ECO:0007669"/>
    <property type="project" value="InterPro"/>
</dbReference>
<comment type="cofactor">
    <cofactor evidence="1">
        <name>Co(2+)</name>
        <dbReference type="ChEBI" id="CHEBI:48828"/>
    </cofactor>
</comment>
<evidence type="ECO:0000256" key="7">
    <source>
        <dbReference type="SAM" id="MobiDB-lite"/>
    </source>
</evidence>
<dbReference type="InterPro" id="IPR011330">
    <property type="entry name" value="Glyco_hydro/deAcase_b/a-brl"/>
</dbReference>
<dbReference type="AlphaFoldDB" id="A0A9W9CH99"/>
<organism evidence="9 10">
    <name type="scientific">Neocucurbitaria cava</name>
    <dbReference type="NCBI Taxonomy" id="798079"/>
    <lineage>
        <taxon>Eukaryota</taxon>
        <taxon>Fungi</taxon>
        <taxon>Dikarya</taxon>
        <taxon>Ascomycota</taxon>
        <taxon>Pezizomycotina</taxon>
        <taxon>Dothideomycetes</taxon>
        <taxon>Pleosporomycetidae</taxon>
        <taxon>Pleosporales</taxon>
        <taxon>Pleosporineae</taxon>
        <taxon>Cucurbitariaceae</taxon>
        <taxon>Neocucurbitaria</taxon>
    </lineage>
</organism>
<reference evidence="9" key="1">
    <citation type="submission" date="2022-10" db="EMBL/GenBank/DDBJ databases">
        <title>Tapping the CABI collections for fungal endophytes: first genome assemblies for Collariella, Neodidymelliopsis, Ascochyta clinopodiicola, Didymella pomorum, Didymosphaeria variabile, Neocosmospora piperis and Neocucurbitaria cava.</title>
        <authorList>
            <person name="Hill R."/>
        </authorList>
    </citation>
    <scope>NUCLEOTIDE SEQUENCE</scope>
    <source>
        <strain evidence="9">IMI 356814</strain>
    </source>
</reference>
<evidence type="ECO:0000313" key="9">
    <source>
        <dbReference type="EMBL" id="KAJ4361951.1"/>
    </source>
</evidence>
<feature type="compositionally biased region" description="Polar residues" evidence="7">
    <location>
        <begin position="12"/>
        <end position="21"/>
    </location>
</feature>
<evidence type="ECO:0000256" key="1">
    <source>
        <dbReference type="ARBA" id="ARBA00001941"/>
    </source>
</evidence>
<evidence type="ECO:0000256" key="4">
    <source>
        <dbReference type="ARBA" id="ARBA00022801"/>
    </source>
</evidence>
<dbReference type="GO" id="GO:0046872">
    <property type="term" value="F:metal ion binding"/>
    <property type="evidence" value="ECO:0007669"/>
    <property type="project" value="UniProtKB-KW"/>
</dbReference>
<keyword evidence="5" id="KW-0119">Carbohydrate metabolism</keyword>
<feature type="domain" description="NodB homology" evidence="8">
    <location>
        <begin position="43"/>
        <end position="243"/>
    </location>
</feature>
<evidence type="ECO:0000256" key="5">
    <source>
        <dbReference type="ARBA" id="ARBA00023277"/>
    </source>
</evidence>
<feature type="region of interest" description="Disordered" evidence="7">
    <location>
        <begin position="1"/>
        <end position="24"/>
    </location>
</feature>
<dbReference type="Proteomes" id="UP001140560">
    <property type="component" value="Unassembled WGS sequence"/>
</dbReference>
<dbReference type="EMBL" id="JAPEUY010000022">
    <property type="protein sequence ID" value="KAJ4361951.1"/>
    <property type="molecule type" value="Genomic_DNA"/>
</dbReference>
<keyword evidence="6" id="KW-0170">Cobalt</keyword>
<protein>
    <recommendedName>
        <fullName evidence="8">NodB homology domain-containing protein</fullName>
    </recommendedName>
</protein>
<accession>A0A9W9CH99</accession>
<comment type="caution">
    <text evidence="9">The sequence shown here is derived from an EMBL/GenBank/DDBJ whole genome shotgun (WGS) entry which is preliminary data.</text>
</comment>
<keyword evidence="2" id="KW-0479">Metal-binding</keyword>
<dbReference type="PANTHER" id="PTHR46471">
    <property type="entry name" value="CHITIN DEACETYLASE"/>
    <property type="match status" value="1"/>
</dbReference>
<dbReference type="GO" id="GO:0005975">
    <property type="term" value="P:carbohydrate metabolic process"/>
    <property type="evidence" value="ECO:0007669"/>
    <property type="project" value="InterPro"/>
</dbReference>
<keyword evidence="10" id="KW-1185">Reference proteome</keyword>
<evidence type="ECO:0000256" key="2">
    <source>
        <dbReference type="ARBA" id="ARBA00022723"/>
    </source>
</evidence>
<gene>
    <name evidence="9" type="ORF">N0V83_010892</name>
</gene>
<dbReference type="OrthoDB" id="407355at2759"/>
<evidence type="ECO:0000256" key="6">
    <source>
        <dbReference type="ARBA" id="ARBA00023285"/>
    </source>
</evidence>
<dbReference type="Pfam" id="PF01522">
    <property type="entry name" value="Polysacc_deac_1"/>
    <property type="match status" value="1"/>
</dbReference>
<keyword evidence="4" id="KW-0378">Hydrolase</keyword>
<dbReference type="Gene3D" id="3.20.20.370">
    <property type="entry name" value="Glycoside hydrolase/deacetylase"/>
    <property type="match status" value="1"/>
</dbReference>
<evidence type="ECO:0000256" key="3">
    <source>
        <dbReference type="ARBA" id="ARBA00022729"/>
    </source>
</evidence>
<evidence type="ECO:0000313" key="10">
    <source>
        <dbReference type="Proteomes" id="UP001140560"/>
    </source>
</evidence>
<keyword evidence="3" id="KW-0732">Signal</keyword>
<proteinExistence type="predicted"/>